<feature type="domain" description="Thiol:disulfide interchange protein DsbD N-terminal" evidence="2">
    <location>
        <begin position="47"/>
        <end position="154"/>
    </location>
</feature>
<evidence type="ECO:0000313" key="4">
    <source>
        <dbReference type="Proteomes" id="UP001172083"/>
    </source>
</evidence>
<dbReference type="EMBL" id="JAUJEB010000001">
    <property type="protein sequence ID" value="MDN5212651.1"/>
    <property type="molecule type" value="Genomic_DNA"/>
</dbReference>
<accession>A0ABT8L6G4</accession>
<feature type="compositionally biased region" description="Basic and acidic residues" evidence="1">
    <location>
        <begin position="169"/>
        <end position="181"/>
    </location>
</feature>
<sequence>MMRNKKHVMLLAISLCGCVAVNAQMLRPASWSYLVSDSEVKIGCEIELIFKVKMEDTWHLYANNQDYDIGPLPTEIHFEPHESYKIIGDLKPVGKLIAEYDTLWEETVRYFKHEAEFRQKVKILTENPVIKGNYTYQVCTTVDGRCVPGDEDFVFTGIVVKHKSRRKEKNRDAKSGADEGSARMNLPKGRLGNLSGE</sequence>
<dbReference type="Proteomes" id="UP001172083">
    <property type="component" value="Unassembled WGS sequence"/>
</dbReference>
<reference evidence="3" key="1">
    <citation type="submission" date="2023-06" db="EMBL/GenBank/DDBJ databases">
        <title>Genomic of Agaribacillus aureum.</title>
        <authorList>
            <person name="Wang G."/>
        </authorList>
    </citation>
    <scope>NUCLEOTIDE SEQUENCE</scope>
    <source>
        <strain evidence="3">BMA12</strain>
    </source>
</reference>
<dbReference type="PROSITE" id="PS51257">
    <property type="entry name" value="PROKAR_LIPOPROTEIN"/>
    <property type="match status" value="1"/>
</dbReference>
<dbReference type="InterPro" id="IPR028250">
    <property type="entry name" value="DsbDN"/>
</dbReference>
<protein>
    <submittedName>
        <fullName evidence="3">Protein-disulfide reductase DsbD family protein</fullName>
    </submittedName>
</protein>
<name>A0ABT8L6G4_9BACT</name>
<dbReference type="Pfam" id="PF11412">
    <property type="entry name" value="DsbD_N"/>
    <property type="match status" value="1"/>
</dbReference>
<proteinExistence type="predicted"/>
<evidence type="ECO:0000313" key="3">
    <source>
        <dbReference type="EMBL" id="MDN5212651.1"/>
    </source>
</evidence>
<gene>
    <name evidence="3" type="ORF">QQ020_11365</name>
</gene>
<evidence type="ECO:0000259" key="2">
    <source>
        <dbReference type="Pfam" id="PF11412"/>
    </source>
</evidence>
<dbReference type="RefSeq" id="WP_346757968.1">
    <property type="nucleotide sequence ID" value="NZ_JAUJEB010000001.1"/>
</dbReference>
<evidence type="ECO:0000256" key="1">
    <source>
        <dbReference type="SAM" id="MobiDB-lite"/>
    </source>
</evidence>
<organism evidence="3 4">
    <name type="scientific">Agaribacillus aureus</name>
    <dbReference type="NCBI Taxonomy" id="3051825"/>
    <lineage>
        <taxon>Bacteria</taxon>
        <taxon>Pseudomonadati</taxon>
        <taxon>Bacteroidota</taxon>
        <taxon>Cytophagia</taxon>
        <taxon>Cytophagales</taxon>
        <taxon>Splendidivirgaceae</taxon>
        <taxon>Agaribacillus</taxon>
    </lineage>
</organism>
<comment type="caution">
    <text evidence="3">The sequence shown here is derived from an EMBL/GenBank/DDBJ whole genome shotgun (WGS) entry which is preliminary data.</text>
</comment>
<feature type="region of interest" description="Disordered" evidence="1">
    <location>
        <begin position="166"/>
        <end position="197"/>
    </location>
</feature>
<keyword evidence="4" id="KW-1185">Reference proteome</keyword>